<organism evidence="1 2">
    <name type="scientific">Hebeloma cylindrosporum</name>
    <dbReference type="NCBI Taxonomy" id="76867"/>
    <lineage>
        <taxon>Eukaryota</taxon>
        <taxon>Fungi</taxon>
        <taxon>Dikarya</taxon>
        <taxon>Basidiomycota</taxon>
        <taxon>Agaricomycotina</taxon>
        <taxon>Agaricomycetes</taxon>
        <taxon>Agaricomycetidae</taxon>
        <taxon>Agaricales</taxon>
        <taxon>Agaricineae</taxon>
        <taxon>Hymenogastraceae</taxon>
        <taxon>Hebeloma</taxon>
    </lineage>
</organism>
<dbReference type="Proteomes" id="UP000053424">
    <property type="component" value="Unassembled WGS sequence"/>
</dbReference>
<protein>
    <submittedName>
        <fullName evidence="1">Uncharacterized protein</fullName>
    </submittedName>
</protein>
<dbReference type="EMBL" id="KN831801">
    <property type="protein sequence ID" value="KIM36900.1"/>
    <property type="molecule type" value="Genomic_DNA"/>
</dbReference>
<gene>
    <name evidence="1" type="ORF">M413DRAFT_31297</name>
</gene>
<keyword evidence="2" id="KW-1185">Reference proteome</keyword>
<dbReference type="AlphaFoldDB" id="A0A0C3BJJ1"/>
<accession>A0A0C3BJJ1</accession>
<evidence type="ECO:0000313" key="1">
    <source>
        <dbReference type="EMBL" id="KIM36900.1"/>
    </source>
</evidence>
<reference evidence="1 2" key="1">
    <citation type="submission" date="2014-04" db="EMBL/GenBank/DDBJ databases">
        <authorList>
            <consortium name="DOE Joint Genome Institute"/>
            <person name="Kuo A."/>
            <person name="Gay G."/>
            <person name="Dore J."/>
            <person name="Kohler A."/>
            <person name="Nagy L.G."/>
            <person name="Floudas D."/>
            <person name="Copeland A."/>
            <person name="Barry K.W."/>
            <person name="Cichocki N."/>
            <person name="Veneault-Fourrey C."/>
            <person name="LaButti K."/>
            <person name="Lindquist E.A."/>
            <person name="Lipzen A."/>
            <person name="Lundell T."/>
            <person name="Morin E."/>
            <person name="Murat C."/>
            <person name="Sun H."/>
            <person name="Tunlid A."/>
            <person name="Henrissat B."/>
            <person name="Grigoriev I.V."/>
            <person name="Hibbett D.S."/>
            <person name="Martin F."/>
            <person name="Nordberg H.P."/>
            <person name="Cantor M.N."/>
            <person name="Hua S.X."/>
        </authorList>
    </citation>
    <scope>NUCLEOTIDE SEQUENCE [LARGE SCALE GENOMIC DNA]</scope>
    <source>
        <strain evidence="2">h7</strain>
    </source>
</reference>
<dbReference type="OrthoDB" id="2913041at2759"/>
<dbReference type="HOGENOM" id="CLU_871708_0_0_1"/>
<sequence>MPMHISTHRAGRTRATNKLTVNTSIGTSVDTAPIPLDGHPVRLADQARARRLRSQKPTHQIQPSDSIPQAFCEVTRGISIGFSSGTYNPQSIQPPRPTPTTGEYVPFTHVISIVYPYTQLFGYPGPLGGEIGRIWQTQDDGVSVLTVVVPPPDFLPLLPPAYNLVPGTSFTEVQLLLIRDFLSLALPMRHMDDEVPPAPKHAGNHDAVHVLITSPGPSLLPPDVDISVSQGAADIMSAVACYFSFISCKRIRFVLRDIHYRLFEEFERDVAYRHTLTPWMYQVDEEFHGDLEEVANISSGEVPGLIRKSPPPFYIPNCF</sequence>
<evidence type="ECO:0000313" key="2">
    <source>
        <dbReference type="Proteomes" id="UP000053424"/>
    </source>
</evidence>
<reference evidence="2" key="2">
    <citation type="submission" date="2015-01" db="EMBL/GenBank/DDBJ databases">
        <title>Evolutionary Origins and Diversification of the Mycorrhizal Mutualists.</title>
        <authorList>
            <consortium name="DOE Joint Genome Institute"/>
            <consortium name="Mycorrhizal Genomics Consortium"/>
            <person name="Kohler A."/>
            <person name="Kuo A."/>
            <person name="Nagy L.G."/>
            <person name="Floudas D."/>
            <person name="Copeland A."/>
            <person name="Barry K.W."/>
            <person name="Cichocki N."/>
            <person name="Veneault-Fourrey C."/>
            <person name="LaButti K."/>
            <person name="Lindquist E.A."/>
            <person name="Lipzen A."/>
            <person name="Lundell T."/>
            <person name="Morin E."/>
            <person name="Murat C."/>
            <person name="Riley R."/>
            <person name="Ohm R."/>
            <person name="Sun H."/>
            <person name="Tunlid A."/>
            <person name="Henrissat B."/>
            <person name="Grigoriev I.V."/>
            <person name="Hibbett D.S."/>
            <person name="Martin F."/>
        </authorList>
    </citation>
    <scope>NUCLEOTIDE SEQUENCE [LARGE SCALE GENOMIC DNA]</scope>
    <source>
        <strain evidence="2">h7</strain>
    </source>
</reference>
<name>A0A0C3BJJ1_HEBCY</name>
<proteinExistence type="predicted"/>